<feature type="domain" description="HTH marR-type" evidence="4">
    <location>
        <begin position="15"/>
        <end position="153"/>
    </location>
</feature>
<dbReference type="PRINTS" id="PR00598">
    <property type="entry name" value="HTHMARR"/>
</dbReference>
<dbReference type="STRING" id="314265.R2601_01518"/>
<name>Q0FPS8_SALBH</name>
<keyword evidence="2" id="KW-0238">DNA-binding</keyword>
<dbReference type="SMART" id="SM00347">
    <property type="entry name" value="HTH_MARR"/>
    <property type="match status" value="1"/>
</dbReference>
<evidence type="ECO:0000256" key="1">
    <source>
        <dbReference type="ARBA" id="ARBA00023015"/>
    </source>
</evidence>
<protein>
    <submittedName>
        <fullName evidence="5">Transcriptional regulator, MarR family protein</fullName>
    </submittedName>
</protein>
<dbReference type="GO" id="GO:0006950">
    <property type="term" value="P:response to stress"/>
    <property type="evidence" value="ECO:0007669"/>
    <property type="project" value="TreeGrafter"/>
</dbReference>
<dbReference type="AlphaFoldDB" id="Q0FPS8"/>
<keyword evidence="1" id="KW-0805">Transcription regulation</keyword>
<dbReference type="PANTHER" id="PTHR33164:SF64">
    <property type="entry name" value="TRANSCRIPTIONAL REGULATOR SLYA"/>
    <property type="match status" value="1"/>
</dbReference>
<dbReference type="Pfam" id="PF01047">
    <property type="entry name" value="MarR"/>
    <property type="match status" value="1"/>
</dbReference>
<dbReference type="InterPro" id="IPR039422">
    <property type="entry name" value="MarR/SlyA-like"/>
</dbReference>
<dbReference type="Proteomes" id="UP000006230">
    <property type="component" value="Unassembled WGS sequence"/>
</dbReference>
<dbReference type="GO" id="GO:0003700">
    <property type="term" value="F:DNA-binding transcription factor activity"/>
    <property type="evidence" value="ECO:0007669"/>
    <property type="project" value="InterPro"/>
</dbReference>
<keyword evidence="3" id="KW-0804">Transcription</keyword>
<sequence>MMTDRPKDCFDELEIDCLSSAISYYIRVLNLWVSRDLEKKFAGLPVAGGTGKVSTLFIVFHQPGITASEIRQFAGKDAPAMTRLVEKLISEGLLDRRPDPETRRRQQLFITDRGREVLDEVRAIVGREREEAFWMLSPEEHAQTVALLRKISNAYIERHKGLDWKRSR</sequence>
<dbReference type="HOGENOM" id="CLU_083287_4_1_5"/>
<proteinExistence type="predicted"/>
<dbReference type="SUPFAM" id="SSF46785">
    <property type="entry name" value="Winged helix' DNA-binding domain"/>
    <property type="match status" value="1"/>
</dbReference>
<evidence type="ECO:0000313" key="6">
    <source>
        <dbReference type="Proteomes" id="UP000006230"/>
    </source>
</evidence>
<evidence type="ECO:0000256" key="3">
    <source>
        <dbReference type="ARBA" id="ARBA00023163"/>
    </source>
</evidence>
<accession>Q0FPS8</accession>
<reference evidence="5 6" key="1">
    <citation type="journal article" date="2010" name="J. Bacteriol.">
        <title>Genome sequences of Pelagibaca bermudensis HTCC2601T and Maritimibacter alkaliphilus HTCC2654T, the type strains of two marine Roseobacter genera.</title>
        <authorList>
            <person name="Thrash J.C."/>
            <person name="Cho J.C."/>
            <person name="Ferriera S."/>
            <person name="Johnson J."/>
            <person name="Vergin K.L."/>
            <person name="Giovannoni S.J."/>
        </authorList>
    </citation>
    <scope>NUCLEOTIDE SEQUENCE [LARGE SCALE GENOMIC DNA]</scope>
    <source>
        <strain evidence="6">DSM 26914 / JCM 13377 / KCTC 12554 / HTCC2601</strain>
    </source>
</reference>
<organism evidence="5 6">
    <name type="scientific">Salipiger bermudensis (strain DSM 26914 / JCM 13377 / KCTC 12554 / HTCC2601)</name>
    <name type="common">Pelagibaca bermudensis</name>
    <dbReference type="NCBI Taxonomy" id="314265"/>
    <lineage>
        <taxon>Bacteria</taxon>
        <taxon>Pseudomonadati</taxon>
        <taxon>Pseudomonadota</taxon>
        <taxon>Alphaproteobacteria</taxon>
        <taxon>Rhodobacterales</taxon>
        <taxon>Roseobacteraceae</taxon>
        <taxon>Salipiger</taxon>
    </lineage>
</organism>
<dbReference type="PANTHER" id="PTHR33164">
    <property type="entry name" value="TRANSCRIPTIONAL REGULATOR, MARR FAMILY"/>
    <property type="match status" value="1"/>
</dbReference>
<evidence type="ECO:0000259" key="4">
    <source>
        <dbReference type="PROSITE" id="PS50995"/>
    </source>
</evidence>
<dbReference type="GO" id="GO:0003677">
    <property type="term" value="F:DNA binding"/>
    <property type="evidence" value="ECO:0007669"/>
    <property type="project" value="UniProtKB-KW"/>
</dbReference>
<dbReference type="eggNOG" id="COG1846">
    <property type="taxonomic scope" value="Bacteria"/>
</dbReference>
<gene>
    <name evidence="5" type="ORF">R2601_01518</name>
</gene>
<dbReference type="Gene3D" id="1.10.10.10">
    <property type="entry name" value="Winged helix-like DNA-binding domain superfamily/Winged helix DNA-binding domain"/>
    <property type="match status" value="1"/>
</dbReference>
<dbReference type="EMBL" id="AATQ01000017">
    <property type="protein sequence ID" value="EAU46135.1"/>
    <property type="molecule type" value="Genomic_DNA"/>
</dbReference>
<evidence type="ECO:0000256" key="2">
    <source>
        <dbReference type="ARBA" id="ARBA00023125"/>
    </source>
</evidence>
<dbReference type="InterPro" id="IPR036390">
    <property type="entry name" value="WH_DNA-bd_sf"/>
</dbReference>
<dbReference type="InterPro" id="IPR000835">
    <property type="entry name" value="HTH_MarR-typ"/>
</dbReference>
<evidence type="ECO:0000313" key="5">
    <source>
        <dbReference type="EMBL" id="EAU46135.1"/>
    </source>
</evidence>
<comment type="caution">
    <text evidence="5">The sequence shown here is derived from an EMBL/GenBank/DDBJ whole genome shotgun (WGS) entry which is preliminary data.</text>
</comment>
<dbReference type="PROSITE" id="PS50995">
    <property type="entry name" value="HTH_MARR_2"/>
    <property type="match status" value="1"/>
</dbReference>
<keyword evidence="6" id="KW-1185">Reference proteome</keyword>
<dbReference type="InterPro" id="IPR036388">
    <property type="entry name" value="WH-like_DNA-bd_sf"/>
</dbReference>